<name>A0A1I7UQQ4_9PELO</name>
<dbReference type="AlphaFoldDB" id="A0A1I7UQQ4"/>
<evidence type="ECO:0000313" key="1">
    <source>
        <dbReference type="Proteomes" id="UP000095282"/>
    </source>
</evidence>
<evidence type="ECO:0000313" key="2">
    <source>
        <dbReference type="WBParaSite" id="Csp11.Scaffold630.g18394.t1"/>
    </source>
</evidence>
<reference evidence="2" key="1">
    <citation type="submission" date="2016-11" db="UniProtKB">
        <authorList>
            <consortium name="WormBaseParasite"/>
        </authorList>
    </citation>
    <scope>IDENTIFICATION</scope>
</reference>
<dbReference type="Proteomes" id="UP000095282">
    <property type="component" value="Unplaced"/>
</dbReference>
<protein>
    <submittedName>
        <fullName evidence="2">Oxidored_molyb domain-containing protein</fullName>
    </submittedName>
</protein>
<dbReference type="WBParaSite" id="Csp11.Scaffold630.g18394.t1">
    <property type="protein sequence ID" value="Csp11.Scaffold630.g18394.t1"/>
    <property type="gene ID" value="Csp11.Scaffold630.g18394"/>
</dbReference>
<sequence>MGWISGPSIQFKGVDGTISTITIKESTELEYTEKVTIGGHTVPFVITTKTSPVRTLQSCELVWYDERIGLKIVADYICELFSSVPSELSIAPSFLWMLEMFNDISQMVLISPIPSKGPYFGWVPLNEKENLEVLKAKIRCPFLWLGGDYPDNFSYTGSFEVHD</sequence>
<accession>A0A1I7UQQ4</accession>
<organism evidence="1 2">
    <name type="scientific">Caenorhabditis tropicalis</name>
    <dbReference type="NCBI Taxonomy" id="1561998"/>
    <lineage>
        <taxon>Eukaryota</taxon>
        <taxon>Metazoa</taxon>
        <taxon>Ecdysozoa</taxon>
        <taxon>Nematoda</taxon>
        <taxon>Chromadorea</taxon>
        <taxon>Rhabditida</taxon>
        <taxon>Rhabditina</taxon>
        <taxon>Rhabditomorpha</taxon>
        <taxon>Rhabditoidea</taxon>
        <taxon>Rhabditidae</taxon>
        <taxon>Peloderinae</taxon>
        <taxon>Caenorhabditis</taxon>
    </lineage>
</organism>
<proteinExistence type="predicted"/>
<keyword evidence="1" id="KW-1185">Reference proteome</keyword>